<proteinExistence type="predicted"/>
<keyword evidence="1" id="KW-0472">Membrane</keyword>
<dbReference type="InterPro" id="IPR000792">
    <property type="entry name" value="Tscrpt_reg_LuxR_C"/>
</dbReference>
<feature type="transmembrane region" description="Helical" evidence="1">
    <location>
        <begin position="55"/>
        <end position="75"/>
    </location>
</feature>
<feature type="transmembrane region" description="Helical" evidence="1">
    <location>
        <begin position="12"/>
        <end position="35"/>
    </location>
</feature>
<feature type="domain" description="HTH luxR-type" evidence="2">
    <location>
        <begin position="102"/>
        <end position="159"/>
    </location>
</feature>
<dbReference type="Proteomes" id="UP001652564">
    <property type="component" value="Unassembled WGS sequence"/>
</dbReference>
<organism evidence="3 4">
    <name type="scientific">Albidovulum litorale</name>
    <dbReference type="NCBI Taxonomy" id="2984134"/>
    <lineage>
        <taxon>Bacteria</taxon>
        <taxon>Pseudomonadati</taxon>
        <taxon>Pseudomonadota</taxon>
        <taxon>Alphaproteobacteria</taxon>
        <taxon>Rhodobacterales</taxon>
        <taxon>Paracoccaceae</taxon>
        <taxon>Albidovulum</taxon>
    </lineage>
</organism>
<accession>A0ABT2ZHW8</accession>
<dbReference type="SMART" id="SM00421">
    <property type="entry name" value="HTH_LUXR"/>
    <property type="match status" value="1"/>
</dbReference>
<dbReference type="InterPro" id="IPR016032">
    <property type="entry name" value="Sig_transdc_resp-reg_C-effctor"/>
</dbReference>
<name>A0ABT2ZHW8_9RHOB</name>
<evidence type="ECO:0000259" key="2">
    <source>
        <dbReference type="SMART" id="SM00421"/>
    </source>
</evidence>
<keyword evidence="1" id="KW-0812">Transmembrane</keyword>
<protein>
    <submittedName>
        <fullName evidence="3">LuxR C-terminal-related transcriptional regulator</fullName>
    </submittedName>
</protein>
<evidence type="ECO:0000313" key="3">
    <source>
        <dbReference type="EMBL" id="MCV2870728.1"/>
    </source>
</evidence>
<dbReference type="EMBL" id="JAOWKZ010000001">
    <property type="protein sequence ID" value="MCV2870728.1"/>
    <property type="molecule type" value="Genomic_DNA"/>
</dbReference>
<gene>
    <name evidence="3" type="ORF">OEZ71_00295</name>
</gene>
<comment type="caution">
    <text evidence="3">The sequence shown here is derived from an EMBL/GenBank/DDBJ whole genome shotgun (WGS) entry which is preliminary data.</text>
</comment>
<reference evidence="3 4" key="1">
    <citation type="submission" date="2022-10" db="EMBL/GenBank/DDBJ databases">
        <title>Defluviimonas sp. nov., isolated from ocean surface sediments.</title>
        <authorList>
            <person name="He W."/>
            <person name="Wang L."/>
            <person name="Zhang D.-F."/>
        </authorList>
    </citation>
    <scope>NUCLEOTIDE SEQUENCE [LARGE SCALE GENOMIC DNA]</scope>
    <source>
        <strain evidence="3 4">WL0050</strain>
    </source>
</reference>
<dbReference type="Gene3D" id="1.10.10.10">
    <property type="entry name" value="Winged helix-like DNA-binding domain superfamily/Winged helix DNA-binding domain"/>
    <property type="match status" value="1"/>
</dbReference>
<dbReference type="RefSeq" id="WP_263737935.1">
    <property type="nucleotide sequence ID" value="NZ_JAOWKZ010000001.1"/>
</dbReference>
<sequence>MTKAPAPARTKGAAIILLMLVQGFCVAFFLGDLIIDFFEEPRAELLRPHFAMEVLANLGLLAGVIFEGAYLVRLLRRQAHADRALSVASGALHEVMEGYFEDWRLTPAEADVASFTIKGCSIAKIAQMRGSAEGTVKTHLNSIYRKAGVSGRGDLINLLIEEILGGELLTTATQSPRA</sequence>
<evidence type="ECO:0000313" key="4">
    <source>
        <dbReference type="Proteomes" id="UP001652564"/>
    </source>
</evidence>
<dbReference type="PRINTS" id="PR00038">
    <property type="entry name" value="HTHLUXR"/>
</dbReference>
<dbReference type="Pfam" id="PF00196">
    <property type="entry name" value="GerE"/>
    <property type="match status" value="1"/>
</dbReference>
<dbReference type="SUPFAM" id="SSF46894">
    <property type="entry name" value="C-terminal effector domain of the bipartite response regulators"/>
    <property type="match status" value="1"/>
</dbReference>
<evidence type="ECO:0000256" key="1">
    <source>
        <dbReference type="SAM" id="Phobius"/>
    </source>
</evidence>
<dbReference type="InterPro" id="IPR036388">
    <property type="entry name" value="WH-like_DNA-bd_sf"/>
</dbReference>
<keyword evidence="4" id="KW-1185">Reference proteome</keyword>
<keyword evidence="1" id="KW-1133">Transmembrane helix</keyword>